<dbReference type="SUPFAM" id="SSF51735">
    <property type="entry name" value="NAD(P)-binding Rossmann-fold domains"/>
    <property type="match status" value="1"/>
</dbReference>
<protein>
    <submittedName>
        <fullName evidence="5">SDR family NAD(P)-dependent oxidoreductase</fullName>
    </submittedName>
</protein>
<evidence type="ECO:0000256" key="2">
    <source>
        <dbReference type="ARBA" id="ARBA00022857"/>
    </source>
</evidence>
<dbReference type="OrthoDB" id="5786478at2"/>
<name>A0A5B7YDF5_9ALTE</name>
<proteinExistence type="inferred from homology"/>
<evidence type="ECO:0000256" key="4">
    <source>
        <dbReference type="RuleBase" id="RU000363"/>
    </source>
</evidence>
<accession>A0A5B7YDF5</accession>
<dbReference type="EMBL" id="CP039852">
    <property type="protein sequence ID" value="QCZ93618.1"/>
    <property type="molecule type" value="Genomic_DNA"/>
</dbReference>
<sequence>MTPIVFVTGGNRGIGLEIVRGYAKAGCKVLMGCRDEDAGEEVKQDIVGADIQVIEMDLSSEQAVVDNITRASAVFGRIDVLVNNAGVMDDANWKDLDLAKLKRSMQVHLNGPLALCQQVLPGMIDRGYGRIVNVSSGYGSFAEGMEGPLAYAVSKAALNAMTLKLANDVADHSNVKINAMCPGWVHTRMGGRDAPRSPEKGAETAIWLGQLEDDGPSGKFFRDKKEINW</sequence>
<dbReference type="PRINTS" id="PR00081">
    <property type="entry name" value="GDHRDH"/>
</dbReference>
<dbReference type="InterPro" id="IPR002347">
    <property type="entry name" value="SDR_fam"/>
</dbReference>
<dbReference type="PANTHER" id="PTHR43963:SF6">
    <property type="entry name" value="CHAIN DEHYDROGENASE FAMILY PROTEIN, PUTATIVE (AFU_ORTHOLOGUE AFUA_3G15350)-RELATED"/>
    <property type="match status" value="1"/>
</dbReference>
<dbReference type="Proteomes" id="UP000304912">
    <property type="component" value="Chromosome"/>
</dbReference>
<comment type="similarity">
    <text evidence="1 4">Belongs to the short-chain dehydrogenases/reductases (SDR) family.</text>
</comment>
<reference evidence="5 6" key="1">
    <citation type="submission" date="2019-04" db="EMBL/GenBank/DDBJ databases">
        <title>Salinimonas iocasae sp. nov., a halophilic bacterium isolated from the outer tube casing of tubeworms in Okinawa Trough.</title>
        <authorList>
            <person name="Zhang H."/>
            <person name="Wang H."/>
            <person name="Li C."/>
        </authorList>
    </citation>
    <scope>NUCLEOTIDE SEQUENCE [LARGE SCALE GENOMIC DNA]</scope>
    <source>
        <strain evidence="5 6">KX18D6</strain>
    </source>
</reference>
<dbReference type="Pfam" id="PF00106">
    <property type="entry name" value="adh_short"/>
    <property type="match status" value="1"/>
</dbReference>
<evidence type="ECO:0000313" key="6">
    <source>
        <dbReference type="Proteomes" id="UP000304912"/>
    </source>
</evidence>
<dbReference type="PANTHER" id="PTHR43963">
    <property type="entry name" value="CARBONYL REDUCTASE 1-RELATED"/>
    <property type="match status" value="1"/>
</dbReference>
<keyword evidence="2" id="KW-0521">NADP</keyword>
<dbReference type="GO" id="GO:0016491">
    <property type="term" value="F:oxidoreductase activity"/>
    <property type="evidence" value="ECO:0007669"/>
    <property type="project" value="UniProtKB-KW"/>
</dbReference>
<dbReference type="KEGG" id="salk:FBQ74_08985"/>
<keyword evidence="3" id="KW-0560">Oxidoreductase</keyword>
<evidence type="ECO:0000256" key="3">
    <source>
        <dbReference type="ARBA" id="ARBA00023002"/>
    </source>
</evidence>
<organism evidence="5 6">
    <name type="scientific">Salinimonas iocasae</name>
    <dbReference type="NCBI Taxonomy" id="2572577"/>
    <lineage>
        <taxon>Bacteria</taxon>
        <taxon>Pseudomonadati</taxon>
        <taxon>Pseudomonadota</taxon>
        <taxon>Gammaproteobacteria</taxon>
        <taxon>Alteromonadales</taxon>
        <taxon>Alteromonadaceae</taxon>
        <taxon>Alteromonas/Salinimonas group</taxon>
        <taxon>Salinimonas</taxon>
    </lineage>
</organism>
<dbReference type="RefSeq" id="WP_139756362.1">
    <property type="nucleotide sequence ID" value="NZ_CP039852.1"/>
</dbReference>
<dbReference type="Gene3D" id="3.40.50.720">
    <property type="entry name" value="NAD(P)-binding Rossmann-like Domain"/>
    <property type="match status" value="1"/>
</dbReference>
<keyword evidence="6" id="KW-1185">Reference proteome</keyword>
<evidence type="ECO:0000313" key="5">
    <source>
        <dbReference type="EMBL" id="QCZ93618.1"/>
    </source>
</evidence>
<gene>
    <name evidence="5" type="ORF">FBQ74_08985</name>
</gene>
<dbReference type="InterPro" id="IPR036291">
    <property type="entry name" value="NAD(P)-bd_dom_sf"/>
</dbReference>
<evidence type="ECO:0000256" key="1">
    <source>
        <dbReference type="ARBA" id="ARBA00006484"/>
    </source>
</evidence>
<dbReference type="PRINTS" id="PR00080">
    <property type="entry name" value="SDRFAMILY"/>
</dbReference>
<dbReference type="AlphaFoldDB" id="A0A5B7YDF5"/>